<comment type="caution">
    <text evidence="1">The sequence shown here is derived from an EMBL/GenBank/DDBJ whole genome shotgun (WGS) entry which is preliminary data.</text>
</comment>
<dbReference type="Proteomes" id="UP000233762">
    <property type="component" value="Unassembled WGS sequence"/>
</dbReference>
<organism evidence="1 2">
    <name type="scientific">Bifidobacterium pseudolongum subsp. globosum</name>
    <dbReference type="NCBI Taxonomy" id="1690"/>
    <lineage>
        <taxon>Bacteria</taxon>
        <taxon>Bacillati</taxon>
        <taxon>Actinomycetota</taxon>
        <taxon>Actinomycetes</taxon>
        <taxon>Bifidobacteriales</taxon>
        <taxon>Bifidobacteriaceae</taxon>
        <taxon>Bifidobacterium</taxon>
    </lineage>
</organism>
<protein>
    <submittedName>
        <fullName evidence="1">Galactosyl transferase</fullName>
    </submittedName>
</protein>
<evidence type="ECO:0000313" key="1">
    <source>
        <dbReference type="EMBL" id="PKV03077.1"/>
    </source>
</evidence>
<dbReference type="AlphaFoldDB" id="A0A2N3R443"/>
<reference evidence="1 2" key="1">
    <citation type="submission" date="2017-10" db="EMBL/GenBank/DDBJ databases">
        <title>Bifidobacterium genomics.</title>
        <authorList>
            <person name="Lugli G.A."/>
            <person name="Milani C."/>
            <person name="Mancabelli L."/>
        </authorList>
    </citation>
    <scope>NUCLEOTIDE SEQUENCE [LARGE SCALE GENOMIC DNA]</scope>
    <source>
        <strain evidence="1 2">1520B</strain>
    </source>
</reference>
<gene>
    <name evidence="1" type="ORF">CQR50_1635</name>
</gene>
<evidence type="ECO:0000313" key="2">
    <source>
        <dbReference type="Proteomes" id="UP000233762"/>
    </source>
</evidence>
<dbReference type="EMBL" id="PCHH01000005">
    <property type="protein sequence ID" value="PKV03077.1"/>
    <property type="molecule type" value="Genomic_DNA"/>
</dbReference>
<proteinExistence type="predicted"/>
<dbReference type="GO" id="GO:0016740">
    <property type="term" value="F:transferase activity"/>
    <property type="evidence" value="ECO:0007669"/>
    <property type="project" value="UniProtKB-KW"/>
</dbReference>
<sequence>MPVFTFCNGIHRNWQIAELCPLGHEMQGFKYSTRRANDNCRVREPAFLTVCGEDYPYNLPFNHQCHKGKHLDVYDGIDGVVESKNVIECEYANRADKRCLQEHRHHMGCIANNMSMVNAACMSAQDPDDRAHACVEQPVHPEFKTG</sequence>
<keyword evidence="1" id="KW-0808">Transferase</keyword>
<name>A0A2N3R443_9BIFI</name>
<accession>A0A2N3R443</accession>